<comment type="caution">
    <text evidence="1">The sequence shown here is derived from an EMBL/GenBank/DDBJ whole genome shotgun (WGS) entry which is preliminary data.</text>
</comment>
<proteinExistence type="predicted"/>
<gene>
    <name evidence="1" type="ORF">PMACD_LOCUS3234</name>
</gene>
<accession>A0A821P1W3</accession>
<evidence type="ECO:0000313" key="2">
    <source>
        <dbReference type="Proteomes" id="UP000663880"/>
    </source>
</evidence>
<keyword evidence="2" id="KW-1185">Reference proteome</keyword>
<sequence>MSVEISNYVQFRVTLTPPRGGLFSPLGVVSSLVPAPSNRLPVVKNKVSKREEKDLEKGQGDHIIAARESFPIYPNLRVETVRVAVAAENPIIPVAKARTVWFPRRTQHHAAADESALNCSLGLNKKEGEGL</sequence>
<dbReference type="AlphaFoldDB" id="A0A821P1W3"/>
<evidence type="ECO:0000313" key="1">
    <source>
        <dbReference type="EMBL" id="CAF4797312.1"/>
    </source>
</evidence>
<dbReference type="Proteomes" id="UP000663880">
    <property type="component" value="Unassembled WGS sequence"/>
</dbReference>
<protein>
    <submittedName>
        <fullName evidence="1">Uncharacterized protein</fullName>
    </submittedName>
</protein>
<name>A0A821P1W3_9NEOP</name>
<dbReference type="EMBL" id="CAJOBZ010000005">
    <property type="protein sequence ID" value="CAF4797312.1"/>
    <property type="molecule type" value="Genomic_DNA"/>
</dbReference>
<organism evidence="1 2">
    <name type="scientific">Pieris macdunnoughi</name>
    <dbReference type="NCBI Taxonomy" id="345717"/>
    <lineage>
        <taxon>Eukaryota</taxon>
        <taxon>Metazoa</taxon>
        <taxon>Ecdysozoa</taxon>
        <taxon>Arthropoda</taxon>
        <taxon>Hexapoda</taxon>
        <taxon>Insecta</taxon>
        <taxon>Pterygota</taxon>
        <taxon>Neoptera</taxon>
        <taxon>Endopterygota</taxon>
        <taxon>Lepidoptera</taxon>
        <taxon>Glossata</taxon>
        <taxon>Ditrysia</taxon>
        <taxon>Papilionoidea</taxon>
        <taxon>Pieridae</taxon>
        <taxon>Pierinae</taxon>
        <taxon>Pieris</taxon>
    </lineage>
</organism>
<reference evidence="1" key="1">
    <citation type="submission" date="2021-02" db="EMBL/GenBank/DDBJ databases">
        <authorList>
            <person name="Steward A R."/>
        </authorList>
    </citation>
    <scope>NUCLEOTIDE SEQUENCE</scope>
</reference>